<evidence type="ECO:0000259" key="9">
    <source>
        <dbReference type="Pfam" id="PF01435"/>
    </source>
</evidence>
<keyword evidence="5 6" id="KW-0482">Metalloprotease</keyword>
<evidence type="ECO:0000256" key="3">
    <source>
        <dbReference type="ARBA" id="ARBA00022801"/>
    </source>
</evidence>
<evidence type="ECO:0000256" key="1">
    <source>
        <dbReference type="ARBA" id="ARBA00022670"/>
    </source>
</evidence>
<dbReference type="AlphaFoldDB" id="A0A929WZ96"/>
<name>A0A929WZ96_9BACT</name>
<proteinExistence type="inferred from homology"/>
<dbReference type="GO" id="GO:0004222">
    <property type="term" value="F:metalloendopeptidase activity"/>
    <property type="evidence" value="ECO:0007669"/>
    <property type="project" value="InterPro"/>
</dbReference>
<feature type="compositionally biased region" description="Basic residues" evidence="7">
    <location>
        <begin position="322"/>
        <end position="335"/>
    </location>
</feature>
<dbReference type="GO" id="GO:0016020">
    <property type="term" value="C:membrane"/>
    <property type="evidence" value="ECO:0007669"/>
    <property type="project" value="TreeGrafter"/>
</dbReference>
<dbReference type="InterPro" id="IPR001915">
    <property type="entry name" value="Peptidase_M48"/>
</dbReference>
<keyword evidence="1 6" id="KW-0645">Protease</keyword>
<keyword evidence="3 6" id="KW-0378">Hydrolase</keyword>
<evidence type="ECO:0000256" key="5">
    <source>
        <dbReference type="ARBA" id="ARBA00023049"/>
    </source>
</evidence>
<feature type="chain" id="PRO_5036746145" evidence="8">
    <location>
        <begin position="24"/>
        <end position="335"/>
    </location>
</feature>
<sequence length="335" mass="37527">MRVRFLKAAFAALCLFCATPAAAQFNIGKAASGAVKAGRALTLSDADMANYVREYVKWMDEHNQVCPEDNPYTIRLRKLTDGLTSVEGIPLNFKVYYVTDVNAFACPDGSIRVFSSLMDVMSDDQLRGVIGHEIGHIAHKDSKKRFRTALLTSALKDGIASTGGRASALSDSQLGDLGQALLNASYSKKQESKADEYGYEFLKENGKNPWAIALSFERLKQLEEEAGYKQDSKWQQMFSSHPDLDKRIKKMSRMAKNDGFERPTQVIPPKPVIVKKEEPVVNTQTTVQQTEKPQQRPHVRATSKKRTHAKRTQARPANKKSTPAKRRIYTKKTSR</sequence>
<evidence type="ECO:0000313" key="10">
    <source>
        <dbReference type="EMBL" id="MBF0969818.1"/>
    </source>
</evidence>
<keyword evidence="2" id="KW-0479">Metal-binding</keyword>
<accession>A0A929WZ96</accession>
<dbReference type="Gene3D" id="3.30.2010.10">
    <property type="entry name" value="Metalloproteases ('zincins'), catalytic domain"/>
    <property type="match status" value="1"/>
</dbReference>
<dbReference type="Pfam" id="PF01435">
    <property type="entry name" value="Peptidase_M48"/>
    <property type="match status" value="1"/>
</dbReference>
<dbReference type="RefSeq" id="WP_303762974.1">
    <property type="nucleotide sequence ID" value="NZ_JABZGR010000003.1"/>
</dbReference>
<dbReference type="PANTHER" id="PTHR22726:SF8">
    <property type="entry name" value="METALLOPROTEASE YCAL"/>
    <property type="match status" value="1"/>
</dbReference>
<comment type="similarity">
    <text evidence="6">Belongs to the peptidase M48 family.</text>
</comment>
<evidence type="ECO:0000256" key="8">
    <source>
        <dbReference type="SAM" id="SignalP"/>
    </source>
</evidence>
<feature type="compositionally biased region" description="Low complexity" evidence="7">
    <location>
        <begin position="280"/>
        <end position="290"/>
    </location>
</feature>
<dbReference type="PANTHER" id="PTHR22726">
    <property type="entry name" value="METALLOENDOPEPTIDASE OMA1"/>
    <property type="match status" value="1"/>
</dbReference>
<feature type="region of interest" description="Disordered" evidence="7">
    <location>
        <begin position="258"/>
        <end position="335"/>
    </location>
</feature>
<dbReference type="InterPro" id="IPR051156">
    <property type="entry name" value="Mito/Outer_Membr_Metalloprot"/>
</dbReference>
<feature type="compositionally biased region" description="Basic residues" evidence="7">
    <location>
        <begin position="295"/>
        <end position="313"/>
    </location>
</feature>
<comment type="caution">
    <text evidence="10">The sequence shown here is derived from an EMBL/GenBank/DDBJ whole genome shotgun (WGS) entry which is preliminary data.</text>
</comment>
<keyword evidence="4 6" id="KW-0862">Zinc</keyword>
<dbReference type="GO" id="GO:0051603">
    <property type="term" value="P:proteolysis involved in protein catabolic process"/>
    <property type="evidence" value="ECO:0007669"/>
    <property type="project" value="TreeGrafter"/>
</dbReference>
<reference evidence="10" key="1">
    <citation type="submission" date="2020-04" db="EMBL/GenBank/DDBJ databases">
        <title>Deep metagenomics examines the oral microbiome during advanced dental caries in children, revealing novel taxa and co-occurrences with host molecules.</title>
        <authorList>
            <person name="Baker J.L."/>
            <person name="Morton J.T."/>
            <person name="Dinis M."/>
            <person name="Alvarez R."/>
            <person name="Tran N.C."/>
            <person name="Knight R."/>
            <person name="Edlund A."/>
        </authorList>
    </citation>
    <scope>NUCLEOTIDE SEQUENCE</scope>
    <source>
        <strain evidence="10">JCVI_34_bin.1</strain>
    </source>
</reference>
<keyword evidence="8" id="KW-0732">Signal</keyword>
<evidence type="ECO:0000256" key="4">
    <source>
        <dbReference type="ARBA" id="ARBA00022833"/>
    </source>
</evidence>
<dbReference type="CDD" id="cd07334">
    <property type="entry name" value="M48C_loiP_like"/>
    <property type="match status" value="1"/>
</dbReference>
<protein>
    <submittedName>
        <fullName evidence="10">M48 family metalloprotease</fullName>
    </submittedName>
</protein>
<feature type="signal peptide" evidence="8">
    <location>
        <begin position="1"/>
        <end position="23"/>
    </location>
</feature>
<evidence type="ECO:0000313" key="11">
    <source>
        <dbReference type="Proteomes" id="UP000704068"/>
    </source>
</evidence>
<dbReference type="EMBL" id="JABZGR010000003">
    <property type="protein sequence ID" value="MBF0969818.1"/>
    <property type="molecule type" value="Genomic_DNA"/>
</dbReference>
<feature type="domain" description="Peptidase M48" evidence="9">
    <location>
        <begin position="94"/>
        <end position="254"/>
    </location>
</feature>
<evidence type="ECO:0000256" key="6">
    <source>
        <dbReference type="RuleBase" id="RU003983"/>
    </source>
</evidence>
<comment type="cofactor">
    <cofactor evidence="6">
        <name>Zn(2+)</name>
        <dbReference type="ChEBI" id="CHEBI:29105"/>
    </cofactor>
    <text evidence="6">Binds 1 zinc ion per subunit.</text>
</comment>
<evidence type="ECO:0000256" key="7">
    <source>
        <dbReference type="SAM" id="MobiDB-lite"/>
    </source>
</evidence>
<gene>
    <name evidence="10" type="ORF">HXK21_02070</name>
</gene>
<evidence type="ECO:0000256" key="2">
    <source>
        <dbReference type="ARBA" id="ARBA00022723"/>
    </source>
</evidence>
<dbReference type="GO" id="GO:0046872">
    <property type="term" value="F:metal ion binding"/>
    <property type="evidence" value="ECO:0007669"/>
    <property type="project" value="UniProtKB-KW"/>
</dbReference>
<organism evidence="10 11">
    <name type="scientific">Alloprevotella tannerae</name>
    <dbReference type="NCBI Taxonomy" id="76122"/>
    <lineage>
        <taxon>Bacteria</taxon>
        <taxon>Pseudomonadati</taxon>
        <taxon>Bacteroidota</taxon>
        <taxon>Bacteroidia</taxon>
        <taxon>Bacteroidales</taxon>
        <taxon>Prevotellaceae</taxon>
        <taxon>Alloprevotella</taxon>
    </lineage>
</organism>
<dbReference type="Proteomes" id="UP000704068">
    <property type="component" value="Unassembled WGS sequence"/>
</dbReference>